<evidence type="ECO:0000313" key="3">
    <source>
        <dbReference type="Proteomes" id="UP000009168"/>
    </source>
</evidence>
<feature type="transmembrane region" description="Helical" evidence="1">
    <location>
        <begin position="208"/>
        <end position="229"/>
    </location>
</feature>
<dbReference type="AlphaFoldDB" id="W7XHZ5"/>
<dbReference type="Proteomes" id="UP000009168">
    <property type="component" value="Unassembled WGS sequence"/>
</dbReference>
<feature type="transmembrane region" description="Helical" evidence="1">
    <location>
        <begin position="250"/>
        <end position="269"/>
    </location>
</feature>
<feature type="transmembrane region" description="Helical" evidence="1">
    <location>
        <begin position="130"/>
        <end position="156"/>
    </location>
</feature>
<evidence type="ECO:0000256" key="1">
    <source>
        <dbReference type="SAM" id="Phobius"/>
    </source>
</evidence>
<feature type="transmembrane region" description="Helical" evidence="1">
    <location>
        <begin position="47"/>
        <end position="67"/>
    </location>
</feature>
<organism evidence="2 3">
    <name type="scientific">Tetrahymena thermophila (strain SB210)</name>
    <dbReference type="NCBI Taxonomy" id="312017"/>
    <lineage>
        <taxon>Eukaryota</taxon>
        <taxon>Sar</taxon>
        <taxon>Alveolata</taxon>
        <taxon>Ciliophora</taxon>
        <taxon>Intramacronucleata</taxon>
        <taxon>Oligohymenophorea</taxon>
        <taxon>Hymenostomatida</taxon>
        <taxon>Tetrahymenina</taxon>
        <taxon>Tetrahymenidae</taxon>
        <taxon>Tetrahymena</taxon>
    </lineage>
</organism>
<sequence>MESFKQLNISLLQQTKTGNNDPSCLDMKNGKDYLVLDFDISTDDELISGYVLIVILFFLLIFQGIIVRKTAQCMRNKQSSLKYLLIVQITSILTILCQFISLLLLTSYFFYIKSNSSDFNQQNFRQSSLFGVLTAYDVIQTLSVLLYLLTFFLALYKWLEILKITSGTKSNIKILRFIMYVIFIPAFILMTVNIILISVNQQLQLDHYFISGCVLLSGGYTVYVTYHLSKNIEYIYEIDYSFKKRVKQQLYVLIFTCLLRGIFNLTLMVVDIKCYKFDGPDDRLQNPNIGWSIVLPFLVLANNSAAIVFSILFSPGKKFRQNLSHDNYHSLSDDN</sequence>
<gene>
    <name evidence="2" type="ORF">TTHERM_001206389</name>
</gene>
<protein>
    <submittedName>
        <fullName evidence="2">Transmembrane protein, putative</fullName>
    </submittedName>
</protein>
<dbReference type="KEGG" id="tet:TTHERM_001206389"/>
<dbReference type="RefSeq" id="XP_012654617.1">
    <property type="nucleotide sequence ID" value="XM_012799163.1"/>
</dbReference>
<reference evidence="3" key="1">
    <citation type="journal article" date="2006" name="PLoS Biol.">
        <title>Macronuclear genome sequence of the ciliate Tetrahymena thermophila, a model eukaryote.</title>
        <authorList>
            <person name="Eisen J.A."/>
            <person name="Coyne R.S."/>
            <person name="Wu M."/>
            <person name="Wu D."/>
            <person name="Thiagarajan M."/>
            <person name="Wortman J.R."/>
            <person name="Badger J.H."/>
            <person name="Ren Q."/>
            <person name="Amedeo P."/>
            <person name="Jones K.M."/>
            <person name="Tallon L.J."/>
            <person name="Delcher A.L."/>
            <person name="Salzberg S.L."/>
            <person name="Silva J.C."/>
            <person name="Haas B.J."/>
            <person name="Majoros W.H."/>
            <person name="Farzad M."/>
            <person name="Carlton J.M."/>
            <person name="Smith R.K. Jr."/>
            <person name="Garg J."/>
            <person name="Pearlman R.E."/>
            <person name="Karrer K.M."/>
            <person name="Sun L."/>
            <person name="Manning G."/>
            <person name="Elde N.C."/>
            <person name="Turkewitz A.P."/>
            <person name="Asai D.J."/>
            <person name="Wilkes D.E."/>
            <person name="Wang Y."/>
            <person name="Cai H."/>
            <person name="Collins K."/>
            <person name="Stewart B.A."/>
            <person name="Lee S.R."/>
            <person name="Wilamowska K."/>
            <person name="Weinberg Z."/>
            <person name="Ruzzo W.L."/>
            <person name="Wloga D."/>
            <person name="Gaertig J."/>
            <person name="Frankel J."/>
            <person name="Tsao C.-C."/>
            <person name="Gorovsky M.A."/>
            <person name="Keeling P.J."/>
            <person name="Waller R.F."/>
            <person name="Patron N.J."/>
            <person name="Cherry J.M."/>
            <person name="Stover N.A."/>
            <person name="Krieger C.J."/>
            <person name="del Toro C."/>
            <person name="Ryder H.F."/>
            <person name="Williamson S.C."/>
            <person name="Barbeau R.A."/>
            <person name="Hamilton E.P."/>
            <person name="Orias E."/>
        </authorList>
    </citation>
    <scope>NUCLEOTIDE SEQUENCE [LARGE SCALE GENOMIC DNA]</scope>
    <source>
        <strain evidence="3">SB210</strain>
    </source>
</reference>
<accession>W7XHZ5</accession>
<keyword evidence="3" id="KW-1185">Reference proteome</keyword>
<dbReference type="GeneID" id="24441914"/>
<evidence type="ECO:0000313" key="2">
    <source>
        <dbReference type="EMBL" id="EWS72844.1"/>
    </source>
</evidence>
<feature type="transmembrane region" description="Helical" evidence="1">
    <location>
        <begin position="289"/>
        <end position="313"/>
    </location>
</feature>
<feature type="transmembrane region" description="Helical" evidence="1">
    <location>
        <begin position="83"/>
        <end position="110"/>
    </location>
</feature>
<feature type="transmembrane region" description="Helical" evidence="1">
    <location>
        <begin position="177"/>
        <end position="196"/>
    </location>
</feature>
<name>W7XHZ5_TETTS</name>
<keyword evidence="1" id="KW-0472">Membrane</keyword>
<proteinExistence type="predicted"/>
<dbReference type="InParanoid" id="W7XHZ5"/>
<dbReference type="EMBL" id="GG662558">
    <property type="protein sequence ID" value="EWS72844.1"/>
    <property type="molecule type" value="Genomic_DNA"/>
</dbReference>
<keyword evidence="1" id="KW-1133">Transmembrane helix</keyword>
<keyword evidence="1 2" id="KW-0812">Transmembrane</keyword>